<gene>
    <name evidence="2" type="ORF">AWC38_SpisGene20154</name>
</gene>
<name>A0A2B4RDA5_STYPI</name>
<dbReference type="Proteomes" id="UP000225706">
    <property type="component" value="Unassembled WGS sequence"/>
</dbReference>
<dbReference type="EMBL" id="LSMT01000629">
    <property type="protein sequence ID" value="PFX15621.1"/>
    <property type="molecule type" value="Genomic_DNA"/>
</dbReference>
<dbReference type="OrthoDB" id="5953157at2759"/>
<feature type="region of interest" description="Disordered" evidence="1">
    <location>
        <begin position="1"/>
        <end position="29"/>
    </location>
</feature>
<reference evidence="3" key="1">
    <citation type="journal article" date="2017" name="bioRxiv">
        <title>Comparative analysis of the genomes of Stylophora pistillata and Acropora digitifera provides evidence for extensive differences between species of corals.</title>
        <authorList>
            <person name="Voolstra C.R."/>
            <person name="Li Y."/>
            <person name="Liew Y.J."/>
            <person name="Baumgarten S."/>
            <person name="Zoccola D."/>
            <person name="Flot J.-F."/>
            <person name="Tambutte S."/>
            <person name="Allemand D."/>
            <person name="Aranda M."/>
        </authorList>
    </citation>
    <scope>NUCLEOTIDE SEQUENCE [LARGE SCALE GENOMIC DNA]</scope>
</reference>
<accession>A0A2B4RDA5</accession>
<dbReference type="STRING" id="50429.A0A2B4RDA5"/>
<evidence type="ECO:0000313" key="3">
    <source>
        <dbReference type="Proteomes" id="UP000225706"/>
    </source>
</evidence>
<comment type="caution">
    <text evidence="2">The sequence shown here is derived from an EMBL/GenBank/DDBJ whole genome shotgun (WGS) entry which is preliminary data.</text>
</comment>
<proteinExistence type="predicted"/>
<organism evidence="2 3">
    <name type="scientific">Stylophora pistillata</name>
    <name type="common">Smooth cauliflower coral</name>
    <dbReference type="NCBI Taxonomy" id="50429"/>
    <lineage>
        <taxon>Eukaryota</taxon>
        <taxon>Metazoa</taxon>
        <taxon>Cnidaria</taxon>
        <taxon>Anthozoa</taxon>
        <taxon>Hexacorallia</taxon>
        <taxon>Scleractinia</taxon>
        <taxon>Astrocoeniina</taxon>
        <taxon>Pocilloporidae</taxon>
        <taxon>Stylophora</taxon>
    </lineage>
</organism>
<dbReference type="AlphaFoldDB" id="A0A2B4RDA5"/>
<sequence>MSETDHSDQGFSCTSSEDDVESFSSSEEVSTGIMGEIVAYQDELWRTPMRVTATDKKRNDEDEDGLSSATLSRRFEKTEPANTQWTKQIQLRMPSGKLWKVALHPSPRLMCSTGRELLSLNPFSHHLVLLRDLRQTRIRQIYVDSTVDDGCYVCTNSSLQALCKYFMTNPLCEFCGEDYTWASATFSSQGHFCKLEFPCVCNDPVTWLSSGVLRHPAKYYANVRMVHAFTYTGLTETQYRGFTEAAGIGCVMDKTIDTSGGWTLVVSISSQNNDHLQSAPNSCLNSLAFVPLTEQDQGRKLSDSDIHELPRTEGKY</sequence>
<evidence type="ECO:0000256" key="1">
    <source>
        <dbReference type="SAM" id="MobiDB-lite"/>
    </source>
</evidence>
<protein>
    <submittedName>
        <fullName evidence="2">Uncharacterized protein</fullName>
    </submittedName>
</protein>
<feature type="region of interest" description="Disordered" evidence="1">
    <location>
        <begin position="51"/>
        <end position="73"/>
    </location>
</feature>
<keyword evidence="3" id="KW-1185">Reference proteome</keyword>
<evidence type="ECO:0000313" key="2">
    <source>
        <dbReference type="EMBL" id="PFX15621.1"/>
    </source>
</evidence>